<reference evidence="6 7" key="1">
    <citation type="submission" date="2020-11" db="EMBL/GenBank/DDBJ databases">
        <title>Genome seq and assembly of Sphingosinicella sp.</title>
        <authorList>
            <person name="Chhetri G."/>
        </authorList>
    </citation>
    <scope>NUCLEOTIDE SEQUENCE [LARGE SCALE GENOMIC DNA]</scope>
    <source>
        <strain evidence="6 7">UDD2</strain>
    </source>
</reference>
<dbReference type="RefSeq" id="WP_200970779.1">
    <property type="nucleotide sequence ID" value="NZ_CP065592.1"/>
</dbReference>
<dbReference type="InterPro" id="IPR036942">
    <property type="entry name" value="Beta-barrel_TonB_sf"/>
</dbReference>
<evidence type="ECO:0000256" key="4">
    <source>
        <dbReference type="SAM" id="MobiDB-lite"/>
    </source>
</evidence>
<feature type="chain" id="PRO_5032355019" evidence="5">
    <location>
        <begin position="18"/>
        <end position="825"/>
    </location>
</feature>
<dbReference type="InterPro" id="IPR037066">
    <property type="entry name" value="Plug_dom_sf"/>
</dbReference>
<dbReference type="PANTHER" id="PTHR47234:SF3">
    <property type="entry name" value="SECRETIN_TONB SHORT N-TERMINAL DOMAIN-CONTAINING PROTEIN"/>
    <property type="match status" value="1"/>
</dbReference>
<evidence type="ECO:0000256" key="3">
    <source>
        <dbReference type="ARBA" id="ARBA00023237"/>
    </source>
</evidence>
<dbReference type="Proteomes" id="UP000594873">
    <property type="component" value="Chromosome"/>
</dbReference>
<evidence type="ECO:0000256" key="2">
    <source>
        <dbReference type="ARBA" id="ARBA00023136"/>
    </source>
</evidence>
<dbReference type="AlphaFoldDB" id="A0A7T2GI14"/>
<dbReference type="SUPFAM" id="SSF56935">
    <property type="entry name" value="Porins"/>
    <property type="match status" value="1"/>
</dbReference>
<protein>
    <submittedName>
        <fullName evidence="6">TonB-dependent receptor</fullName>
    </submittedName>
</protein>
<evidence type="ECO:0000313" key="6">
    <source>
        <dbReference type="EMBL" id="QPQ54252.1"/>
    </source>
</evidence>
<dbReference type="EMBL" id="CP065592">
    <property type="protein sequence ID" value="QPQ54252.1"/>
    <property type="molecule type" value="Genomic_DNA"/>
</dbReference>
<keyword evidence="3" id="KW-0998">Cell outer membrane</keyword>
<proteinExistence type="predicted"/>
<dbReference type="Gene3D" id="2.40.170.20">
    <property type="entry name" value="TonB-dependent receptor, beta-barrel domain"/>
    <property type="match status" value="2"/>
</dbReference>
<accession>A0A7T2GI14</accession>
<name>A0A7T2GI14_9SPHN</name>
<feature type="compositionally biased region" description="Low complexity" evidence="4">
    <location>
        <begin position="29"/>
        <end position="47"/>
    </location>
</feature>
<dbReference type="KEGG" id="sflv:IC614_07720"/>
<organism evidence="6 7">
    <name type="scientific">Allosphingosinicella flava</name>
    <dbReference type="NCBI Taxonomy" id="2771430"/>
    <lineage>
        <taxon>Bacteria</taxon>
        <taxon>Pseudomonadati</taxon>
        <taxon>Pseudomonadota</taxon>
        <taxon>Alphaproteobacteria</taxon>
        <taxon>Sphingomonadales</taxon>
        <taxon>Sphingomonadaceae</taxon>
        <taxon>Allosphingosinicella</taxon>
    </lineage>
</organism>
<keyword evidence="2" id="KW-0472">Membrane</keyword>
<evidence type="ECO:0000256" key="1">
    <source>
        <dbReference type="ARBA" id="ARBA00004442"/>
    </source>
</evidence>
<gene>
    <name evidence="6" type="ORF">IC614_07720</name>
</gene>
<dbReference type="PANTHER" id="PTHR47234">
    <property type="match status" value="1"/>
</dbReference>
<evidence type="ECO:0000256" key="5">
    <source>
        <dbReference type="SAM" id="SignalP"/>
    </source>
</evidence>
<dbReference type="Gene3D" id="2.170.130.10">
    <property type="entry name" value="TonB-dependent receptor, plug domain"/>
    <property type="match status" value="1"/>
</dbReference>
<feature type="compositionally biased region" description="Gly residues" evidence="4">
    <location>
        <begin position="604"/>
        <end position="651"/>
    </location>
</feature>
<sequence>MSLIALTAALGAPPALAQTAAQQHHHQHGAAPAPANANATPSAPSAADKAVQANGDGTSIIVTGTRLRGSVIGDIPPEISLNSSDIRAYGAGTITQLLDSIAPQVSSGRGRGGGRPIVLLNGQRPSSFMEIHNLPPEAIERVDILPEEVALKYGFRADQRVVNLVLRERFRGITTQVGGGFPTAGGRSETELDVNLLRVRGETRLIVDAEYDRKSKLLESERDVIVRDDEPADAARYRTLLPADEAMSLGATVARPLGTIGATLNGSIERTGSESLLGLPETGSGALMRTSEGWTGHGGFVLNGQFPGWSWSAKGNYDHIESTTLTDRSASLRDRATSNTEVAELDLVASGTLFRLPAGEVSTTLKGGAQTRQLSSQAQRGGTFQDTDLSRTQANLQANIDLPIASRRDDMLAGLGNLSANVNLAHDNLSDFGALWTIGGGINWSPVENLRLIASVTQEDGAPSIQQLGDPSVLTPNVRVFDFTTGETVDISRLDGGNPALLADSRRVMKLGLNIRPLKETDLSLSADFIDTRIRNPIASFPTATPEIEAAFPDRFTRDANGRLLQIDSRPVNFARSDKQELRWGFNFTRPLKKKAGAEAPRHGGPGARPGQGGPAGSGGGEPPRGGPGGDRMMGGMPGGGRGPMGGGMGGFNHSAMGGAPESRLQLSVYHTWRFKDEIEIRDGVPVLDLLDGSATGSRGGQPRHAIEARAGVFKNGLGARLNLDWQAGTRVLADRTAPGAAEDLFFSDSTTVGLRFFADLGMQSALSSKWPFLHGARVSLDVDNLFDSRLRVRDRTGATPVNYQPDLLDPLGRTVRVRLRKLFF</sequence>
<evidence type="ECO:0000313" key="7">
    <source>
        <dbReference type="Proteomes" id="UP000594873"/>
    </source>
</evidence>
<feature type="region of interest" description="Disordered" evidence="4">
    <location>
        <begin position="595"/>
        <end position="657"/>
    </location>
</feature>
<feature type="signal peptide" evidence="5">
    <location>
        <begin position="1"/>
        <end position="17"/>
    </location>
</feature>
<keyword evidence="5" id="KW-0732">Signal</keyword>
<keyword evidence="7" id="KW-1185">Reference proteome</keyword>
<feature type="region of interest" description="Disordered" evidence="4">
    <location>
        <begin position="17"/>
        <end position="49"/>
    </location>
</feature>
<keyword evidence="6" id="KW-0675">Receptor</keyword>
<dbReference type="GO" id="GO:0009279">
    <property type="term" value="C:cell outer membrane"/>
    <property type="evidence" value="ECO:0007669"/>
    <property type="project" value="UniProtKB-SubCell"/>
</dbReference>
<comment type="subcellular location">
    <subcellularLocation>
        <location evidence="1">Cell outer membrane</location>
    </subcellularLocation>
</comment>